<accession>H8H180</accession>
<dbReference type="EMBL" id="CP002193">
    <property type="protein sequence ID" value="AFD27277.1"/>
    <property type="molecule type" value="Genomic_DNA"/>
</dbReference>
<proteinExistence type="predicted"/>
<evidence type="ECO:0000313" key="2">
    <source>
        <dbReference type="Proteomes" id="UP000007575"/>
    </source>
</evidence>
<dbReference type="AlphaFoldDB" id="H8H180"/>
<gene>
    <name evidence="1" type="ordered locus">DGo_PB0008</name>
</gene>
<dbReference type="KEGG" id="dgo:DGo_PB0008"/>
<dbReference type="PATRIC" id="fig|745776.4.peg.3424"/>
<geneLocation type="plasmid" evidence="1 2">
    <name>P2</name>
</geneLocation>
<evidence type="ECO:0000313" key="1">
    <source>
        <dbReference type="EMBL" id="AFD27277.1"/>
    </source>
</evidence>
<name>H8H180_DEIGI</name>
<dbReference type="RefSeq" id="WP_014686374.1">
    <property type="nucleotide sequence ID" value="NC_017791.1"/>
</dbReference>
<dbReference type="Proteomes" id="UP000007575">
    <property type="component" value="Plasmid P2"/>
</dbReference>
<dbReference type="HOGENOM" id="CLU_1591809_0_0_0"/>
<dbReference type="OrthoDB" id="9835334at2"/>
<keyword evidence="2" id="KW-1185">Reference proteome</keyword>
<reference evidence="1 2" key="1">
    <citation type="journal article" date="2012" name="PLoS ONE">
        <title>Genome sequence and transcriptome analysis of the radioresistant bacterium Deinococcus gobiensis: insights into the extreme environmental adaptations.</title>
        <authorList>
            <person name="Yuan M."/>
            <person name="Chen M."/>
            <person name="Zhang W."/>
            <person name="Lu W."/>
            <person name="Wang J."/>
            <person name="Yang M."/>
            <person name="Zhao P."/>
            <person name="Tang R."/>
            <person name="Li X."/>
            <person name="Hao Y."/>
            <person name="Zhou Z."/>
            <person name="Zhan Y."/>
            <person name="Yu H."/>
            <person name="Teng C."/>
            <person name="Yan Y."/>
            <person name="Ping S."/>
            <person name="Wang Y."/>
            <person name="Lin M."/>
        </authorList>
    </citation>
    <scope>NUCLEOTIDE SEQUENCE [LARGE SCALE GENOMIC DNA]</scope>
    <source>
        <strain evidence="2">DSM 21396 / JCM 16679 / CGMCC 1.7299 / I-0</strain>
        <plasmid evidence="1">P2</plasmid>
    </source>
</reference>
<keyword evidence="1" id="KW-0614">Plasmid</keyword>
<protein>
    <submittedName>
        <fullName evidence="1">Uncharacterized protein</fullName>
    </submittedName>
</protein>
<sequence>MPRDLTFGWRVALYGDQATAHTIMDHLLFHETVTVAPLTPDLGFARPLRQVPEAVPMNVWGRGEGPTALKCVDLPRGLFALGQVRLREAVFYLQDSARLLGEIQQERPDFTPPMRGLWALHHELGQIRRALWRVRVGCARPEDRQLAQTLTVPPLNPADLEEDELPF</sequence>
<organism evidence="1 2">
    <name type="scientific">Deinococcus gobiensis (strain DSM 21396 / JCM 16679 / CGMCC 1.7299 / I-0)</name>
    <dbReference type="NCBI Taxonomy" id="745776"/>
    <lineage>
        <taxon>Bacteria</taxon>
        <taxon>Thermotogati</taxon>
        <taxon>Deinococcota</taxon>
        <taxon>Deinococci</taxon>
        <taxon>Deinococcales</taxon>
        <taxon>Deinococcaceae</taxon>
        <taxon>Deinococcus</taxon>
    </lineage>
</organism>